<dbReference type="GO" id="GO:0006307">
    <property type="term" value="P:DNA alkylation repair"/>
    <property type="evidence" value="ECO:0007669"/>
    <property type="project" value="InterPro"/>
</dbReference>
<dbReference type="InterPro" id="IPR009210">
    <property type="entry name" value="ASCC1"/>
</dbReference>
<dbReference type="GO" id="GO:0005634">
    <property type="term" value="C:nucleus"/>
    <property type="evidence" value="ECO:0007669"/>
    <property type="project" value="TreeGrafter"/>
</dbReference>
<dbReference type="AlphaFoldDB" id="A0A9Q0S1N8"/>
<dbReference type="Proteomes" id="UP001151699">
    <property type="component" value="Chromosome X"/>
</dbReference>
<dbReference type="PANTHER" id="PTHR13360">
    <property type="entry name" value="ACTIVATING SIGNAL COINTEGRATOR 1 COMPLEX SUBUNIT 1"/>
    <property type="match status" value="1"/>
</dbReference>
<accession>A0A9Q0S1N8</accession>
<dbReference type="OrthoDB" id="277832at2759"/>
<proteinExistence type="predicted"/>
<dbReference type="EMBL" id="WJQU01000003">
    <property type="protein sequence ID" value="KAJ6640183.1"/>
    <property type="molecule type" value="Genomic_DNA"/>
</dbReference>
<feature type="domain" description="A-kinase anchor protein 7-like phosphoesterase" evidence="1">
    <location>
        <begin position="16"/>
        <end position="116"/>
    </location>
</feature>
<keyword evidence="3" id="KW-1185">Reference proteome</keyword>
<name>A0A9Q0S1N8_9DIPT</name>
<dbReference type="InterPro" id="IPR019510">
    <property type="entry name" value="AKAP7-like_phosphoesterase"/>
</dbReference>
<gene>
    <name evidence="2" type="primary">ASCC1</name>
    <name evidence="2" type="ORF">Bhyg_12932</name>
</gene>
<dbReference type="PANTHER" id="PTHR13360:SF1">
    <property type="entry name" value="ACTIVATING SIGNAL COINTEGRATOR 1 COMPLEX SUBUNIT 1"/>
    <property type="match status" value="1"/>
</dbReference>
<protein>
    <submittedName>
        <fullName evidence="2">Activating signal cointegrator 1 complex subunit 1</fullName>
    </submittedName>
</protein>
<organism evidence="2 3">
    <name type="scientific">Pseudolycoriella hygida</name>
    <dbReference type="NCBI Taxonomy" id="35572"/>
    <lineage>
        <taxon>Eukaryota</taxon>
        <taxon>Metazoa</taxon>
        <taxon>Ecdysozoa</taxon>
        <taxon>Arthropoda</taxon>
        <taxon>Hexapoda</taxon>
        <taxon>Insecta</taxon>
        <taxon>Pterygota</taxon>
        <taxon>Neoptera</taxon>
        <taxon>Endopterygota</taxon>
        <taxon>Diptera</taxon>
        <taxon>Nematocera</taxon>
        <taxon>Sciaroidea</taxon>
        <taxon>Sciaridae</taxon>
        <taxon>Pseudolycoriella</taxon>
    </lineage>
</organism>
<evidence type="ECO:0000313" key="2">
    <source>
        <dbReference type="EMBL" id="KAJ6640183.1"/>
    </source>
</evidence>
<dbReference type="Gene3D" id="3.90.1140.10">
    <property type="entry name" value="Cyclic phosphodiesterase"/>
    <property type="match status" value="1"/>
</dbReference>
<reference evidence="2" key="1">
    <citation type="submission" date="2022-07" db="EMBL/GenBank/DDBJ databases">
        <authorList>
            <person name="Trinca V."/>
            <person name="Uliana J.V.C."/>
            <person name="Torres T.T."/>
            <person name="Ward R.J."/>
            <person name="Monesi N."/>
        </authorList>
    </citation>
    <scope>NUCLEOTIDE SEQUENCE</scope>
    <source>
        <strain evidence="2">HSMRA1968</strain>
        <tissue evidence="2">Whole embryos</tissue>
    </source>
</reference>
<sequence>MEGNKNIVGQRKHKLTHFLSIPITDPDDVKNFKEFTIQVHEMNNPGVTKWHFQKTCKLHLTLGVPSFFTDDEKQSAIQTLQECKEIVDSVRLRFNISGDLKIKISGIKCMNDNPSK</sequence>
<dbReference type="Pfam" id="PF10469">
    <property type="entry name" value="AKAP7_NLS"/>
    <property type="match status" value="1"/>
</dbReference>
<evidence type="ECO:0000259" key="1">
    <source>
        <dbReference type="Pfam" id="PF10469"/>
    </source>
</evidence>
<evidence type="ECO:0000313" key="3">
    <source>
        <dbReference type="Proteomes" id="UP001151699"/>
    </source>
</evidence>
<comment type="caution">
    <text evidence="2">The sequence shown here is derived from an EMBL/GenBank/DDBJ whole genome shotgun (WGS) entry which is preliminary data.</text>
</comment>
<dbReference type="GO" id="GO:0006355">
    <property type="term" value="P:regulation of DNA-templated transcription"/>
    <property type="evidence" value="ECO:0007669"/>
    <property type="project" value="TreeGrafter"/>
</dbReference>